<keyword evidence="5 6" id="KW-0560">Oxidoreductase</keyword>
<dbReference type="PANTHER" id="PTHR43292">
    <property type="entry name" value="ACYL-COA DEHYDROGENASE"/>
    <property type="match status" value="1"/>
</dbReference>
<dbReference type="InterPro" id="IPR037069">
    <property type="entry name" value="AcylCoA_DH/ox_N_sf"/>
</dbReference>
<evidence type="ECO:0000256" key="3">
    <source>
        <dbReference type="ARBA" id="ARBA00022630"/>
    </source>
</evidence>
<organism evidence="10 11">
    <name type="scientific">Aurantiacibacter rhizosphaerae</name>
    <dbReference type="NCBI Taxonomy" id="2691582"/>
    <lineage>
        <taxon>Bacteria</taxon>
        <taxon>Pseudomonadati</taxon>
        <taxon>Pseudomonadota</taxon>
        <taxon>Alphaproteobacteria</taxon>
        <taxon>Sphingomonadales</taxon>
        <taxon>Erythrobacteraceae</taxon>
        <taxon>Aurantiacibacter</taxon>
    </lineage>
</organism>
<gene>
    <name evidence="10" type="ORF">GRF63_15475</name>
</gene>
<evidence type="ECO:0000256" key="2">
    <source>
        <dbReference type="ARBA" id="ARBA00009347"/>
    </source>
</evidence>
<evidence type="ECO:0000256" key="4">
    <source>
        <dbReference type="ARBA" id="ARBA00022827"/>
    </source>
</evidence>
<protein>
    <submittedName>
        <fullName evidence="10">Acyl-CoA dehydrogenase</fullName>
    </submittedName>
</protein>
<dbReference type="Proteomes" id="UP000461409">
    <property type="component" value="Unassembled WGS sequence"/>
</dbReference>
<dbReference type="Gene3D" id="1.20.140.10">
    <property type="entry name" value="Butyryl-CoA Dehydrogenase, subunit A, domain 3"/>
    <property type="match status" value="1"/>
</dbReference>
<dbReference type="InterPro" id="IPR009075">
    <property type="entry name" value="AcylCo_DH/oxidase_C"/>
</dbReference>
<dbReference type="RefSeq" id="WP_160486976.1">
    <property type="nucleotide sequence ID" value="NZ_WUBR01000004.1"/>
</dbReference>
<dbReference type="PANTHER" id="PTHR43292:SF3">
    <property type="entry name" value="ACYL-COA DEHYDROGENASE FADE29"/>
    <property type="match status" value="1"/>
</dbReference>
<evidence type="ECO:0000259" key="9">
    <source>
        <dbReference type="Pfam" id="PF02771"/>
    </source>
</evidence>
<comment type="similarity">
    <text evidence="2 6">Belongs to the acyl-CoA dehydrogenase family.</text>
</comment>
<dbReference type="GO" id="GO:0016627">
    <property type="term" value="F:oxidoreductase activity, acting on the CH-CH group of donors"/>
    <property type="evidence" value="ECO:0007669"/>
    <property type="project" value="InterPro"/>
</dbReference>
<comment type="cofactor">
    <cofactor evidence="1 6">
        <name>FAD</name>
        <dbReference type="ChEBI" id="CHEBI:57692"/>
    </cofactor>
</comment>
<dbReference type="SUPFAM" id="SSF47203">
    <property type="entry name" value="Acyl-CoA dehydrogenase C-terminal domain-like"/>
    <property type="match status" value="1"/>
</dbReference>
<dbReference type="InterPro" id="IPR052161">
    <property type="entry name" value="Mycobact_Acyl-CoA_DH"/>
</dbReference>
<feature type="domain" description="Acyl-CoA oxidase/dehydrogenase middle" evidence="8">
    <location>
        <begin position="122"/>
        <end position="216"/>
    </location>
</feature>
<evidence type="ECO:0000256" key="1">
    <source>
        <dbReference type="ARBA" id="ARBA00001974"/>
    </source>
</evidence>
<reference evidence="10 11" key="1">
    <citation type="submission" date="2019-12" db="EMBL/GenBank/DDBJ databases">
        <authorList>
            <person name="Lee S.D."/>
        </authorList>
    </citation>
    <scope>NUCLEOTIDE SEQUENCE [LARGE SCALE GENOMIC DNA]</scope>
    <source>
        <strain evidence="10 11">GH3-10</strain>
    </source>
</reference>
<evidence type="ECO:0000256" key="6">
    <source>
        <dbReference type="RuleBase" id="RU362125"/>
    </source>
</evidence>
<keyword evidence="3 6" id="KW-0285">Flavoprotein</keyword>
<dbReference type="GO" id="GO:0005886">
    <property type="term" value="C:plasma membrane"/>
    <property type="evidence" value="ECO:0007669"/>
    <property type="project" value="TreeGrafter"/>
</dbReference>
<dbReference type="SUPFAM" id="SSF56645">
    <property type="entry name" value="Acyl-CoA dehydrogenase NM domain-like"/>
    <property type="match status" value="1"/>
</dbReference>
<evidence type="ECO:0000313" key="10">
    <source>
        <dbReference type="EMBL" id="MWV29305.1"/>
    </source>
</evidence>
<dbReference type="Pfam" id="PF02771">
    <property type="entry name" value="Acyl-CoA_dh_N"/>
    <property type="match status" value="1"/>
</dbReference>
<dbReference type="InterPro" id="IPR009100">
    <property type="entry name" value="AcylCoA_DH/oxidase_NM_dom_sf"/>
</dbReference>
<name>A0A844XIB1_9SPHN</name>
<dbReference type="GO" id="GO:0050660">
    <property type="term" value="F:flavin adenine dinucleotide binding"/>
    <property type="evidence" value="ECO:0007669"/>
    <property type="project" value="InterPro"/>
</dbReference>
<comment type="caution">
    <text evidence="10">The sequence shown here is derived from an EMBL/GenBank/DDBJ whole genome shotgun (WGS) entry which is preliminary data.</text>
</comment>
<evidence type="ECO:0000259" key="8">
    <source>
        <dbReference type="Pfam" id="PF02770"/>
    </source>
</evidence>
<keyword evidence="4 6" id="KW-0274">FAD</keyword>
<dbReference type="InterPro" id="IPR013786">
    <property type="entry name" value="AcylCoA_DH/ox_N"/>
</dbReference>
<evidence type="ECO:0000259" key="7">
    <source>
        <dbReference type="Pfam" id="PF00441"/>
    </source>
</evidence>
<sequence>MSDDSIAEFRAEVRNFIAQSLPDDIREKVRRYRDLEKSDYVRWQKILQDRGWFLGSWSKDWGGEGWDPVQQLAFLQESGEAGAPMVIPYGVSMIGPVLNKFGTDAQKERHLPGIISSDVWWCQGYSEPGAGSDLASLKTMAVREGDHYRVNGSKMWTTEAHWADWMHCLVRTDSSGRKQDGISFLLIDMETPGITIRPIVTIDGQHHTNQVFFDDVMVPAENLVGEEGAGWSIAKFLLSHERLSISDTGPKLRLMGRLRAMNAKVQKDPSVSAGLKAILAQRMVDASVQIETLRALEHYFVEGWAKGRPAGADASILKVRGTEILQALSELAVDLQGPYAATHDPVDLHADVTGEGEDSAAEMASAMAHQYLYGRCWTIFGGTNEIQRNIIAKVAFASAG</sequence>
<dbReference type="InterPro" id="IPR046373">
    <property type="entry name" value="Acyl-CoA_Oxase/DH_mid-dom_sf"/>
</dbReference>
<dbReference type="Gene3D" id="2.40.110.10">
    <property type="entry name" value="Butyryl-CoA Dehydrogenase, subunit A, domain 2"/>
    <property type="match status" value="1"/>
</dbReference>
<feature type="domain" description="Acyl-CoA dehydrogenase/oxidase C-terminal" evidence="7">
    <location>
        <begin position="228"/>
        <end position="394"/>
    </location>
</feature>
<dbReference type="Gene3D" id="1.10.540.10">
    <property type="entry name" value="Acyl-CoA dehydrogenase/oxidase, N-terminal domain"/>
    <property type="match status" value="1"/>
</dbReference>
<dbReference type="InterPro" id="IPR036250">
    <property type="entry name" value="AcylCo_DH-like_C"/>
</dbReference>
<reference evidence="10 11" key="2">
    <citation type="submission" date="2020-02" db="EMBL/GenBank/DDBJ databases">
        <title>Erythrobacter dongmakensis sp. nov., isolated from a tidal mudflat.</title>
        <authorList>
            <person name="Kim I.S."/>
        </authorList>
    </citation>
    <scope>NUCLEOTIDE SEQUENCE [LARGE SCALE GENOMIC DNA]</scope>
    <source>
        <strain evidence="10 11">GH3-10</strain>
    </source>
</reference>
<feature type="domain" description="Acyl-CoA dehydrogenase/oxidase N-terminal" evidence="9">
    <location>
        <begin position="7"/>
        <end position="117"/>
    </location>
</feature>
<dbReference type="EMBL" id="WUBR01000004">
    <property type="protein sequence ID" value="MWV29305.1"/>
    <property type="molecule type" value="Genomic_DNA"/>
</dbReference>
<accession>A0A844XIB1</accession>
<dbReference type="InterPro" id="IPR006091">
    <property type="entry name" value="Acyl-CoA_Oxase/DH_mid-dom"/>
</dbReference>
<dbReference type="FunFam" id="2.40.110.10:FF:000011">
    <property type="entry name" value="Acyl-CoA dehydrogenase FadE34"/>
    <property type="match status" value="1"/>
</dbReference>
<evidence type="ECO:0000313" key="11">
    <source>
        <dbReference type="Proteomes" id="UP000461409"/>
    </source>
</evidence>
<keyword evidence="11" id="KW-1185">Reference proteome</keyword>
<proteinExistence type="inferred from homology"/>
<evidence type="ECO:0000256" key="5">
    <source>
        <dbReference type="ARBA" id="ARBA00023002"/>
    </source>
</evidence>
<dbReference type="Pfam" id="PF00441">
    <property type="entry name" value="Acyl-CoA_dh_1"/>
    <property type="match status" value="1"/>
</dbReference>
<dbReference type="AlphaFoldDB" id="A0A844XIB1"/>
<dbReference type="Pfam" id="PF02770">
    <property type="entry name" value="Acyl-CoA_dh_M"/>
    <property type="match status" value="1"/>
</dbReference>